<keyword evidence="3" id="KW-1185">Reference proteome</keyword>
<comment type="caution">
    <text evidence="2">The sequence shown here is derived from an EMBL/GenBank/DDBJ whole genome shotgun (WGS) entry which is preliminary data.</text>
</comment>
<dbReference type="EMBL" id="JACGWO010000007">
    <property type="protein sequence ID" value="KAK4423096.1"/>
    <property type="molecule type" value="Genomic_DNA"/>
</dbReference>
<reference evidence="2" key="2">
    <citation type="journal article" date="2024" name="Plant">
        <title>Genomic evolution and insights into agronomic trait innovations of Sesamum species.</title>
        <authorList>
            <person name="Miao H."/>
            <person name="Wang L."/>
            <person name="Qu L."/>
            <person name="Liu H."/>
            <person name="Sun Y."/>
            <person name="Le M."/>
            <person name="Wang Q."/>
            <person name="Wei S."/>
            <person name="Zheng Y."/>
            <person name="Lin W."/>
            <person name="Duan Y."/>
            <person name="Cao H."/>
            <person name="Xiong S."/>
            <person name="Wang X."/>
            <person name="Wei L."/>
            <person name="Li C."/>
            <person name="Ma Q."/>
            <person name="Ju M."/>
            <person name="Zhao R."/>
            <person name="Li G."/>
            <person name="Mu C."/>
            <person name="Tian Q."/>
            <person name="Mei H."/>
            <person name="Zhang T."/>
            <person name="Gao T."/>
            <person name="Zhang H."/>
        </authorList>
    </citation>
    <scope>NUCLEOTIDE SEQUENCE</scope>
    <source>
        <strain evidence="2">3651</strain>
    </source>
</reference>
<accession>A0AAE2CI59</accession>
<dbReference type="AlphaFoldDB" id="A0AAE2CI59"/>
<gene>
    <name evidence="2" type="ORF">Salat_1892200</name>
</gene>
<feature type="region of interest" description="Disordered" evidence="1">
    <location>
        <begin position="29"/>
        <end position="63"/>
    </location>
</feature>
<organism evidence="2 3">
    <name type="scientific">Sesamum alatum</name>
    <dbReference type="NCBI Taxonomy" id="300844"/>
    <lineage>
        <taxon>Eukaryota</taxon>
        <taxon>Viridiplantae</taxon>
        <taxon>Streptophyta</taxon>
        <taxon>Embryophyta</taxon>
        <taxon>Tracheophyta</taxon>
        <taxon>Spermatophyta</taxon>
        <taxon>Magnoliopsida</taxon>
        <taxon>eudicotyledons</taxon>
        <taxon>Gunneridae</taxon>
        <taxon>Pentapetalae</taxon>
        <taxon>asterids</taxon>
        <taxon>lamiids</taxon>
        <taxon>Lamiales</taxon>
        <taxon>Pedaliaceae</taxon>
        <taxon>Sesamum</taxon>
    </lineage>
</organism>
<sequence length="118" mass="13434">MPDPLPSILLPDLARLTIQFWENWWLQAPSDDAEPDDRPAPPPPTPSHAVRSSCGPRPDAPTADTLQKILDQQQQLPNGQTELCDWQTQLQDIVDNMAHVLQRMHNWFMTQGHFPPPK</sequence>
<proteinExistence type="predicted"/>
<evidence type="ECO:0000313" key="2">
    <source>
        <dbReference type="EMBL" id="KAK4423096.1"/>
    </source>
</evidence>
<name>A0AAE2CI59_9LAMI</name>
<evidence type="ECO:0000313" key="3">
    <source>
        <dbReference type="Proteomes" id="UP001293254"/>
    </source>
</evidence>
<protein>
    <submittedName>
        <fullName evidence="2">Uncharacterized protein</fullName>
    </submittedName>
</protein>
<dbReference type="Proteomes" id="UP001293254">
    <property type="component" value="Unassembled WGS sequence"/>
</dbReference>
<reference evidence="2" key="1">
    <citation type="submission" date="2020-06" db="EMBL/GenBank/DDBJ databases">
        <authorList>
            <person name="Li T."/>
            <person name="Hu X."/>
            <person name="Zhang T."/>
            <person name="Song X."/>
            <person name="Zhang H."/>
            <person name="Dai N."/>
            <person name="Sheng W."/>
            <person name="Hou X."/>
            <person name="Wei L."/>
        </authorList>
    </citation>
    <scope>NUCLEOTIDE SEQUENCE</scope>
    <source>
        <strain evidence="2">3651</strain>
        <tissue evidence="2">Leaf</tissue>
    </source>
</reference>
<evidence type="ECO:0000256" key="1">
    <source>
        <dbReference type="SAM" id="MobiDB-lite"/>
    </source>
</evidence>